<sequence>MAMVNGKIVGSKAKKIKKTLKRDKPVEKASDDTEIKKPKKKKVKAEKPAVSKEKPSKEKKVTRKETSEPVPFRIKTGEHGWLSVELSTDDKGSPVVAFRKWYNTKKDAEIKPARGGFNMPADSAELKILSVQLKNLAREIDAKE</sequence>
<keyword evidence="3" id="KW-1185">Reference proteome</keyword>
<evidence type="ECO:0000313" key="3">
    <source>
        <dbReference type="Proteomes" id="UP000240568"/>
    </source>
</evidence>
<accession>A0A2H4IB35</accession>
<feature type="compositionally biased region" description="Basic residues" evidence="1">
    <location>
        <begin position="12"/>
        <end position="21"/>
    </location>
</feature>
<feature type="compositionally biased region" description="Basic and acidic residues" evidence="1">
    <location>
        <begin position="45"/>
        <end position="67"/>
    </location>
</feature>
<dbReference type="Proteomes" id="UP000240568">
    <property type="component" value="Segment"/>
</dbReference>
<dbReference type="EMBL" id="KY984068">
    <property type="protein sequence ID" value="ARW58766.1"/>
    <property type="molecule type" value="Genomic_DNA"/>
</dbReference>
<name>A0A2H4IB35_9CAUD</name>
<feature type="compositionally biased region" description="Basic and acidic residues" evidence="1">
    <location>
        <begin position="22"/>
        <end position="36"/>
    </location>
</feature>
<feature type="region of interest" description="Disordered" evidence="1">
    <location>
        <begin position="1"/>
        <end position="72"/>
    </location>
</feature>
<reference evidence="2 3" key="1">
    <citation type="submission" date="2017-04" db="EMBL/GenBank/DDBJ databases">
        <authorList>
            <person name="Afonso C.L."/>
            <person name="Miller P.J."/>
            <person name="Scott M.A."/>
            <person name="Spackman E."/>
            <person name="Goraichik I."/>
            <person name="Dimitrov K.M."/>
            <person name="Suarez D.L."/>
            <person name="Swayne D.E."/>
        </authorList>
    </citation>
    <scope>NUCLEOTIDE SEQUENCE [LARGE SCALE GENOMIC DNA]</scope>
</reference>
<evidence type="ECO:0000256" key="1">
    <source>
        <dbReference type="SAM" id="MobiDB-lite"/>
    </source>
</evidence>
<gene>
    <name evidence="2" type="ORF">Y3_126</name>
</gene>
<proteinExistence type="predicted"/>
<evidence type="ECO:0000313" key="2">
    <source>
        <dbReference type="EMBL" id="ARW58766.1"/>
    </source>
</evidence>
<feature type="compositionally biased region" description="Low complexity" evidence="1">
    <location>
        <begin position="1"/>
        <end position="11"/>
    </location>
</feature>
<organism evidence="2 3">
    <name type="scientific">Erwinia phage vB_EamM_Y3</name>
    <dbReference type="NCBI Taxonomy" id="1983553"/>
    <lineage>
        <taxon>Viruses</taxon>
        <taxon>Duplodnaviria</taxon>
        <taxon>Heunggongvirae</taxon>
        <taxon>Uroviricota</taxon>
        <taxon>Caudoviricetes</taxon>
        <taxon>Sasquatchvirus</taxon>
        <taxon>Sasquatchvirus Y3</taxon>
    </lineage>
</organism>
<protein>
    <submittedName>
        <fullName evidence="2">Uncharacterized protein</fullName>
    </submittedName>
</protein>